<dbReference type="InterPro" id="IPR029052">
    <property type="entry name" value="Metallo-depent_PP-like"/>
</dbReference>
<dbReference type="PANTHER" id="PTHR11668:SF514">
    <property type="entry name" value="SERINE_THREONINE-PROTEIN PHOSPHATASE"/>
    <property type="match status" value="1"/>
</dbReference>
<accession>A0A0M9G1B0</accession>
<dbReference type="EMBL" id="LGTL01000009">
    <property type="protein sequence ID" value="KPA80156.1"/>
    <property type="molecule type" value="Genomic_DNA"/>
</dbReference>
<reference evidence="4 5" key="1">
    <citation type="submission" date="2015-07" db="EMBL/GenBank/DDBJ databases">
        <title>High-quality genome of monoxenous trypanosomatid Leptomonas pyrrhocoris.</title>
        <authorList>
            <person name="Flegontov P."/>
            <person name="Butenko A."/>
            <person name="Firsov S."/>
            <person name="Vlcek C."/>
            <person name="Logacheva M.D."/>
            <person name="Field M."/>
            <person name="Filatov D."/>
            <person name="Flegontova O."/>
            <person name="Gerasimov E."/>
            <person name="Jackson A.P."/>
            <person name="Kelly S."/>
            <person name="Opperdoes F."/>
            <person name="O'Reilly A."/>
            <person name="Votypka J."/>
            <person name="Yurchenko V."/>
            <person name="Lukes J."/>
        </authorList>
    </citation>
    <scope>NUCLEOTIDE SEQUENCE [LARGE SCALE GENOMIC DNA]</scope>
    <source>
        <strain evidence="4">H10</strain>
    </source>
</reference>
<keyword evidence="1" id="KW-0378">Hydrolase</keyword>
<feature type="region of interest" description="Disordered" evidence="2">
    <location>
        <begin position="660"/>
        <end position="777"/>
    </location>
</feature>
<dbReference type="InterPro" id="IPR050341">
    <property type="entry name" value="PP1_catalytic_subunit"/>
</dbReference>
<feature type="compositionally biased region" description="Basic and acidic residues" evidence="2">
    <location>
        <begin position="35"/>
        <end position="44"/>
    </location>
</feature>
<evidence type="ECO:0000313" key="4">
    <source>
        <dbReference type="EMBL" id="KPA80156.1"/>
    </source>
</evidence>
<evidence type="ECO:0000313" key="5">
    <source>
        <dbReference type="Proteomes" id="UP000037923"/>
    </source>
</evidence>
<evidence type="ECO:0000256" key="2">
    <source>
        <dbReference type="SAM" id="MobiDB-lite"/>
    </source>
</evidence>
<dbReference type="Gene3D" id="3.60.21.10">
    <property type="match status" value="2"/>
</dbReference>
<comment type="catalytic activity">
    <reaction evidence="1">
        <text>O-phospho-L-threonyl-[protein] + H2O = L-threonyl-[protein] + phosphate</text>
        <dbReference type="Rhea" id="RHEA:47004"/>
        <dbReference type="Rhea" id="RHEA-COMP:11060"/>
        <dbReference type="Rhea" id="RHEA-COMP:11605"/>
        <dbReference type="ChEBI" id="CHEBI:15377"/>
        <dbReference type="ChEBI" id="CHEBI:30013"/>
        <dbReference type="ChEBI" id="CHEBI:43474"/>
        <dbReference type="ChEBI" id="CHEBI:61977"/>
        <dbReference type="EC" id="3.1.3.16"/>
    </reaction>
</comment>
<sequence>MKRFFLNGFGLKKDKKKRDDDADEAADSGASQEPTKAKEKDSKSKRSNANGGGAGGGSRSASGSFILIDVNSKSGEESGATPVSRKKWCTSPSAGNSSMHRPLPPPPPPAASTSPHLRPTPTQLELQHTVMDDSDDSPPHAADLFPLEQTDVNIAQIAEVFQVFEPFVDNCDSAAVKQSSLTKLRKILPDIAAVETKVTAKTIEEQEFHPSFAIGPMLKHLLVQHPRLRARLCIAIYRFCGEMLEEVEDEMLSSETGLFGGLQAFNPNLKALTDVNQRDLTANSLNNVTSLPTLARCPNIDLAKIYHNLLHKEDYLPTAEELNEICLRVQDLLRGEPNVLMVAMPAVLVGDLHGQIRDLLENVLPRGGPLVPPSVLAAAAAMSPSKKTKKEAAPTSGPATADVSTSAGRAKTKSSTASPSASATSTLSTNAGAASAADTAVNYLFLGDYVDRGSNSLHIIAILFTAKVLSPNTVFLLRGNHECVNTNRFYGFLDECYRRYPVVNNKVTSLQLCTLSPSEEDAEDGETSGANGGSSGSGSSNGGGSRPAPSGSAPRSLELLDQMNDAAADGSIPDEMGWDMKDHPLWLVANEAFTMLPLCAALYEEVEEKAAEEATTCGTDTGAGASGGADAGADAGAGAVANAAAAASAAVAEEEPVATAAAPTAEASPVSTRASSSVEESGASAATTADKPETKKATKPTPINSSPNASMTTEAAPKLLKSSGKKTATASAAKNGEVSRANSSFASPASSESTTTAAVSATPTSRPPSTSSDHVKKMRRVVRVSAMHGGLSPFVDDSFDGIIAINRFRAIERGALADLTWSDPTSDSVRSRNDRYGGIIAGRFAPTPTCASSGSPVLEDEVTNANAASAVPNSRQVPLSTFQSPCVFEGTPVGFTGNPRGTGHIFGEDVTMDFIKTNHLYFIVRAHQCVHEGFQWTHHDRLLTIFSAPNYCGTRNKGAILFLDSKGAPRLEQYEYNDDSDNPLVCTASMPQPPRMFS</sequence>
<feature type="region of interest" description="Disordered" evidence="2">
    <location>
        <begin position="517"/>
        <end position="555"/>
    </location>
</feature>
<feature type="region of interest" description="Disordered" evidence="2">
    <location>
        <begin position="382"/>
        <end position="426"/>
    </location>
</feature>
<dbReference type="RefSeq" id="XP_015658595.1">
    <property type="nucleotide sequence ID" value="XM_015803079.1"/>
</dbReference>
<feature type="compositionally biased region" description="Low complexity" evidence="2">
    <location>
        <begin position="721"/>
        <end position="772"/>
    </location>
</feature>
<comment type="caution">
    <text evidence="4">The sequence shown here is derived from an EMBL/GenBank/DDBJ whole genome shotgun (WGS) entry which is preliminary data.</text>
</comment>
<dbReference type="GO" id="GO:0005737">
    <property type="term" value="C:cytoplasm"/>
    <property type="evidence" value="ECO:0007669"/>
    <property type="project" value="TreeGrafter"/>
</dbReference>
<gene>
    <name evidence="4" type="ORF">ABB37_05144</name>
</gene>
<dbReference type="GO" id="GO:0004722">
    <property type="term" value="F:protein serine/threonine phosphatase activity"/>
    <property type="evidence" value="ECO:0007669"/>
    <property type="project" value="UniProtKB-EC"/>
</dbReference>
<feature type="compositionally biased region" description="Polar residues" evidence="2">
    <location>
        <begin position="703"/>
        <end position="713"/>
    </location>
</feature>
<dbReference type="OrthoDB" id="251965at2759"/>
<dbReference type="Pfam" id="PF00149">
    <property type="entry name" value="Metallophos"/>
    <property type="match status" value="1"/>
</dbReference>
<dbReference type="PANTHER" id="PTHR11668">
    <property type="entry name" value="SERINE/THREONINE PROTEIN PHOSPHATASE"/>
    <property type="match status" value="1"/>
</dbReference>
<evidence type="ECO:0000256" key="1">
    <source>
        <dbReference type="RuleBase" id="RU004273"/>
    </source>
</evidence>
<keyword evidence="5" id="KW-1185">Reference proteome</keyword>
<dbReference type="InterPro" id="IPR004843">
    <property type="entry name" value="Calcineurin-like_PHP"/>
</dbReference>
<dbReference type="EC" id="3.1.3.16" evidence="1"/>
<feature type="compositionally biased region" description="Low complexity" evidence="2">
    <location>
        <begin position="413"/>
        <end position="426"/>
    </location>
</feature>
<feature type="compositionally biased region" description="Low complexity" evidence="2">
    <location>
        <begin position="660"/>
        <end position="689"/>
    </location>
</feature>
<dbReference type="SUPFAM" id="SSF56300">
    <property type="entry name" value="Metallo-dependent phosphatases"/>
    <property type="match status" value="2"/>
</dbReference>
<dbReference type="VEuPathDB" id="TriTrypDB:LpyrH10_09_2440"/>
<feature type="compositionally biased region" description="Low complexity" evidence="2">
    <location>
        <begin position="546"/>
        <end position="555"/>
    </location>
</feature>
<dbReference type="GeneID" id="26905434"/>
<feature type="compositionally biased region" description="Polar residues" evidence="2">
    <location>
        <begin position="111"/>
        <end position="120"/>
    </location>
</feature>
<protein>
    <recommendedName>
        <fullName evidence="1">Serine/threonine-protein phosphatase</fullName>
        <ecNumber evidence="1">3.1.3.16</ecNumber>
    </recommendedName>
</protein>
<comment type="similarity">
    <text evidence="1">Belongs to the PPP phosphatase family.</text>
</comment>
<name>A0A0M9G1B0_LEPPY</name>
<feature type="region of interest" description="Disordered" evidence="2">
    <location>
        <begin position="1"/>
        <end position="120"/>
    </location>
</feature>
<dbReference type="Proteomes" id="UP000037923">
    <property type="component" value="Unassembled WGS sequence"/>
</dbReference>
<organism evidence="4 5">
    <name type="scientific">Leptomonas pyrrhocoris</name>
    <name type="common">Firebug parasite</name>
    <dbReference type="NCBI Taxonomy" id="157538"/>
    <lineage>
        <taxon>Eukaryota</taxon>
        <taxon>Discoba</taxon>
        <taxon>Euglenozoa</taxon>
        <taxon>Kinetoplastea</taxon>
        <taxon>Metakinetoplastina</taxon>
        <taxon>Trypanosomatida</taxon>
        <taxon>Trypanosomatidae</taxon>
        <taxon>Leishmaniinae</taxon>
        <taxon>Leptomonas</taxon>
    </lineage>
</organism>
<proteinExistence type="inferred from homology"/>
<evidence type="ECO:0000259" key="3">
    <source>
        <dbReference type="PROSITE" id="PS00125"/>
    </source>
</evidence>
<dbReference type="SMART" id="SM00156">
    <property type="entry name" value="PP2Ac"/>
    <property type="match status" value="1"/>
</dbReference>
<dbReference type="InterPro" id="IPR006186">
    <property type="entry name" value="Ser/Thr-sp_prot-phosphatase"/>
</dbReference>
<feature type="domain" description="Serine/threonine specific protein phosphatases" evidence="3">
    <location>
        <begin position="477"/>
        <end position="482"/>
    </location>
</feature>
<feature type="compositionally biased region" description="Polar residues" evidence="2">
    <location>
        <begin position="90"/>
        <end position="99"/>
    </location>
</feature>
<dbReference type="PRINTS" id="PR00114">
    <property type="entry name" value="STPHPHTASE"/>
</dbReference>
<dbReference type="PROSITE" id="PS00125">
    <property type="entry name" value="SER_THR_PHOSPHATASE"/>
    <property type="match status" value="1"/>
</dbReference>
<dbReference type="AlphaFoldDB" id="A0A0M9G1B0"/>
<dbReference type="OMA" id="WDMKDHP"/>
<feature type="compositionally biased region" description="Gly residues" evidence="2">
    <location>
        <begin position="530"/>
        <end position="545"/>
    </location>
</feature>
<dbReference type="GO" id="GO:0005634">
    <property type="term" value="C:nucleus"/>
    <property type="evidence" value="ECO:0007669"/>
    <property type="project" value="TreeGrafter"/>
</dbReference>